<dbReference type="InterPro" id="IPR036291">
    <property type="entry name" value="NAD(P)-bd_dom_sf"/>
</dbReference>
<evidence type="ECO:0000256" key="3">
    <source>
        <dbReference type="ARBA" id="ARBA00023157"/>
    </source>
</evidence>
<dbReference type="EMBL" id="AMQN01005306">
    <property type="status" value="NOT_ANNOTATED_CDS"/>
    <property type="molecule type" value="Genomic_DNA"/>
</dbReference>
<dbReference type="Proteomes" id="UP000014760">
    <property type="component" value="Unassembled WGS sequence"/>
</dbReference>
<protein>
    <recommendedName>
        <fullName evidence="5">Protein HTATIP2</fullName>
    </recommendedName>
</protein>
<comment type="subunit">
    <text evidence="4">Monomer. Forms homodimers during oxidative stress. Interacts (via N-terminus) with elongation factor EEF1A1 (via middle-region); the interaction is direct and competes with EEF1A1 binding to guanyl-nucleotide exchange factor EEF1B2, thereby inhibiting GDP for GTP exchange and reactivation of EEF1A1. Interacts with nuclear transport receptors XPO4, IPO5/RANBP5, IPO7, IPO9 and KPNB1 as well as GCN1L1/GCN1 and LRPPRC probably through their HEAT repeats. Binds NCOA5/CIA.</text>
</comment>
<dbReference type="GO" id="GO:0051170">
    <property type="term" value="P:import into nucleus"/>
    <property type="evidence" value="ECO:0007669"/>
    <property type="project" value="TreeGrafter"/>
</dbReference>
<dbReference type="FunFam" id="3.40.50.720:FF:000271">
    <property type="entry name" value="oxidoreductase HTATIP2 isoform X1"/>
    <property type="match status" value="1"/>
</dbReference>
<dbReference type="GO" id="GO:0003824">
    <property type="term" value="F:catalytic activity"/>
    <property type="evidence" value="ECO:0007669"/>
    <property type="project" value="UniProtKB-ARBA"/>
</dbReference>
<evidence type="ECO:0000256" key="1">
    <source>
        <dbReference type="ARBA" id="ARBA00022857"/>
    </source>
</evidence>
<evidence type="ECO:0000313" key="9">
    <source>
        <dbReference type="Proteomes" id="UP000014760"/>
    </source>
</evidence>
<dbReference type="Gene3D" id="3.40.50.720">
    <property type="entry name" value="NAD(P)-binding Rossmann-like Domain"/>
    <property type="match status" value="1"/>
</dbReference>
<dbReference type="STRING" id="283909.R7V1X9"/>
<dbReference type="PANTHER" id="PTHR14097">
    <property type="entry name" value="OXIDOREDUCTASE HTATIP2"/>
    <property type="match status" value="1"/>
</dbReference>
<dbReference type="AlphaFoldDB" id="R7V1X9"/>
<dbReference type="Pfam" id="PF13460">
    <property type="entry name" value="NAD_binding_10"/>
    <property type="match status" value="1"/>
</dbReference>
<keyword evidence="2" id="KW-0007">Acetylation</keyword>
<sequence>MAQVNFADLREEFKAKNQSAFVVGYTGETGKALVEEMISSNVFSKIVLIGRRKVEYEDVKYKDIAQEVIDFDKIEDYADSFKGIDQGFCLLGTTRGKAGADGFYKVDHDYVVGVAKLAKEGGCSHFHLMSSMGANKSSANLYAKTKGQVEAEIEEMNFDRFSYYRPGLLLCNRQESRRGEYLIKVLTKPITFLFPTLMSNPVEDVAKAMINQACSAKTDNKVKLFNIKDIYRFAEH</sequence>
<proteinExistence type="predicted"/>
<reference evidence="8" key="3">
    <citation type="submission" date="2015-06" db="UniProtKB">
        <authorList>
            <consortium name="EnsemblMetazoa"/>
        </authorList>
    </citation>
    <scope>IDENTIFICATION</scope>
</reference>
<name>R7V1X9_CAPTE</name>
<dbReference type="SUPFAM" id="SSF51735">
    <property type="entry name" value="NAD(P)-binding Rossmann-fold domains"/>
    <property type="match status" value="1"/>
</dbReference>
<evidence type="ECO:0000256" key="5">
    <source>
        <dbReference type="ARBA" id="ARBA00093604"/>
    </source>
</evidence>
<dbReference type="GO" id="GO:0005737">
    <property type="term" value="C:cytoplasm"/>
    <property type="evidence" value="ECO:0007669"/>
    <property type="project" value="TreeGrafter"/>
</dbReference>
<evidence type="ECO:0000256" key="4">
    <source>
        <dbReference type="ARBA" id="ARBA00093483"/>
    </source>
</evidence>
<evidence type="ECO:0000313" key="8">
    <source>
        <dbReference type="EnsemblMetazoa" id="CapteP91899"/>
    </source>
</evidence>
<keyword evidence="9" id="KW-1185">Reference proteome</keyword>
<evidence type="ECO:0000256" key="2">
    <source>
        <dbReference type="ARBA" id="ARBA00022990"/>
    </source>
</evidence>
<evidence type="ECO:0000313" key="7">
    <source>
        <dbReference type="EMBL" id="ELU12853.1"/>
    </source>
</evidence>
<dbReference type="OMA" id="CIENAKA"/>
<dbReference type="HOGENOM" id="CLU_071330_2_2_1"/>
<reference evidence="7 9" key="2">
    <citation type="journal article" date="2013" name="Nature">
        <title>Insights into bilaterian evolution from three spiralian genomes.</title>
        <authorList>
            <person name="Simakov O."/>
            <person name="Marletaz F."/>
            <person name="Cho S.J."/>
            <person name="Edsinger-Gonzales E."/>
            <person name="Havlak P."/>
            <person name="Hellsten U."/>
            <person name="Kuo D.H."/>
            <person name="Larsson T."/>
            <person name="Lv J."/>
            <person name="Arendt D."/>
            <person name="Savage R."/>
            <person name="Osoegawa K."/>
            <person name="de Jong P."/>
            <person name="Grimwood J."/>
            <person name="Chapman J.A."/>
            <person name="Shapiro H."/>
            <person name="Aerts A."/>
            <person name="Otillar R.P."/>
            <person name="Terry A.Y."/>
            <person name="Boore J.L."/>
            <person name="Grigoriev I.V."/>
            <person name="Lindberg D.R."/>
            <person name="Seaver E.C."/>
            <person name="Weisblat D.A."/>
            <person name="Putnam N.H."/>
            <person name="Rokhsar D.S."/>
        </authorList>
    </citation>
    <scope>NUCLEOTIDE SEQUENCE</scope>
    <source>
        <strain evidence="7 9">I ESC-2004</strain>
    </source>
</reference>
<keyword evidence="3" id="KW-1015">Disulfide bond</keyword>
<dbReference type="OrthoDB" id="430436at2759"/>
<evidence type="ECO:0000259" key="6">
    <source>
        <dbReference type="Pfam" id="PF13460"/>
    </source>
</evidence>
<dbReference type="CDD" id="cd05250">
    <property type="entry name" value="CC3_like_SDR_a"/>
    <property type="match status" value="1"/>
</dbReference>
<dbReference type="EnsemblMetazoa" id="CapteT91899">
    <property type="protein sequence ID" value="CapteP91899"/>
    <property type="gene ID" value="CapteG91899"/>
</dbReference>
<gene>
    <name evidence="7" type="ORF">CAPTEDRAFT_91899</name>
</gene>
<dbReference type="PANTHER" id="PTHR14097:SF7">
    <property type="entry name" value="OXIDOREDUCTASE HTATIP2"/>
    <property type="match status" value="1"/>
</dbReference>
<dbReference type="EMBL" id="KB295624">
    <property type="protein sequence ID" value="ELU12853.1"/>
    <property type="molecule type" value="Genomic_DNA"/>
</dbReference>
<dbReference type="InterPro" id="IPR016040">
    <property type="entry name" value="NAD(P)-bd_dom"/>
</dbReference>
<reference evidence="9" key="1">
    <citation type="submission" date="2012-12" db="EMBL/GenBank/DDBJ databases">
        <authorList>
            <person name="Hellsten U."/>
            <person name="Grimwood J."/>
            <person name="Chapman J.A."/>
            <person name="Shapiro H."/>
            <person name="Aerts A."/>
            <person name="Otillar R.P."/>
            <person name="Terry A.Y."/>
            <person name="Boore J.L."/>
            <person name="Simakov O."/>
            <person name="Marletaz F."/>
            <person name="Cho S.-J."/>
            <person name="Edsinger-Gonzales E."/>
            <person name="Havlak P."/>
            <person name="Kuo D.-H."/>
            <person name="Larsson T."/>
            <person name="Lv J."/>
            <person name="Arendt D."/>
            <person name="Savage R."/>
            <person name="Osoegawa K."/>
            <person name="de Jong P."/>
            <person name="Lindberg D.R."/>
            <person name="Seaver E.C."/>
            <person name="Weisblat D.A."/>
            <person name="Putnam N.H."/>
            <person name="Grigoriev I.V."/>
            <person name="Rokhsar D.S."/>
        </authorList>
    </citation>
    <scope>NUCLEOTIDE SEQUENCE</scope>
    <source>
        <strain evidence="9">I ESC-2004</strain>
    </source>
</reference>
<organism evidence="7">
    <name type="scientific">Capitella teleta</name>
    <name type="common">Polychaete worm</name>
    <dbReference type="NCBI Taxonomy" id="283909"/>
    <lineage>
        <taxon>Eukaryota</taxon>
        <taxon>Metazoa</taxon>
        <taxon>Spiralia</taxon>
        <taxon>Lophotrochozoa</taxon>
        <taxon>Annelida</taxon>
        <taxon>Polychaeta</taxon>
        <taxon>Sedentaria</taxon>
        <taxon>Scolecida</taxon>
        <taxon>Capitellidae</taxon>
        <taxon>Capitella</taxon>
    </lineage>
</organism>
<feature type="domain" description="NAD(P)-binding" evidence="6">
    <location>
        <begin position="26"/>
        <end position="172"/>
    </location>
</feature>
<accession>R7V1X9</accession>
<keyword evidence="1" id="KW-0521">NADP</keyword>